<accession>A0A1C0ZRU6</accession>
<keyword evidence="2 7" id="KW-0813">Transport</keyword>
<keyword evidence="6 7" id="KW-0472">Membrane</keyword>
<feature type="transmembrane region" description="Helical" evidence="7">
    <location>
        <begin position="12"/>
        <end position="35"/>
    </location>
</feature>
<dbReference type="AlphaFoldDB" id="A0A1C0ZRU6"/>
<feature type="transmembrane region" description="Helical" evidence="7">
    <location>
        <begin position="105"/>
        <end position="126"/>
    </location>
</feature>
<reference evidence="10" key="1">
    <citation type="submission" date="2016-05" db="EMBL/GenBank/DDBJ databases">
        <title>Paenibacillus oryzae. sp. nov., isolated from the rice root.</title>
        <authorList>
            <person name="Zhang J."/>
            <person name="Zhang X."/>
        </authorList>
    </citation>
    <scope>NUCLEOTIDE SEQUENCE [LARGE SCALE GENOMIC DNA]</scope>
    <source>
        <strain evidence="10">KCTC13222</strain>
    </source>
</reference>
<sequence>MNKLGREQWIAYLFMSPAVLLLLAFVFFPSMYAFFVSLHDWNLLGGRKFIGFGNYTRLFDDTYFWRSLWRSVMYASIVVPLVFIFSFGLALLVRHIGRSSNFFRTLFFFPNLVSTVISVLIFRFILDSAPSGLMNYLISFLGFEPVSWLGTTGGSWFGLINVFFWTSIGFYMLIMLSGLLDIPVDFYEAAHIDGANRWHSFWHITVPQMKNSMTFVFIVNIINAFQYFDLFLIMTKGGPARATEITVLYIYNLGFGELRLGYASAISFLLFLLVFVLTLIQVKVFRVNKSVNQ</sequence>
<feature type="transmembrane region" description="Helical" evidence="7">
    <location>
        <begin position="260"/>
        <end position="280"/>
    </location>
</feature>
<proteinExistence type="inferred from homology"/>
<dbReference type="Pfam" id="PF00528">
    <property type="entry name" value="BPD_transp_1"/>
    <property type="match status" value="1"/>
</dbReference>
<dbReference type="STRING" id="512399.A8709_23360"/>
<evidence type="ECO:0000256" key="1">
    <source>
        <dbReference type="ARBA" id="ARBA00004651"/>
    </source>
</evidence>
<gene>
    <name evidence="9" type="ORF">A8709_23360</name>
</gene>
<feature type="transmembrane region" description="Helical" evidence="7">
    <location>
        <begin position="146"/>
        <end position="174"/>
    </location>
</feature>
<evidence type="ECO:0000256" key="5">
    <source>
        <dbReference type="ARBA" id="ARBA00022989"/>
    </source>
</evidence>
<dbReference type="GO" id="GO:0005886">
    <property type="term" value="C:plasma membrane"/>
    <property type="evidence" value="ECO:0007669"/>
    <property type="project" value="UniProtKB-SubCell"/>
</dbReference>
<dbReference type="SUPFAM" id="SSF161098">
    <property type="entry name" value="MetI-like"/>
    <property type="match status" value="1"/>
</dbReference>
<evidence type="ECO:0000313" key="10">
    <source>
        <dbReference type="Proteomes" id="UP000093309"/>
    </source>
</evidence>
<comment type="subcellular location">
    <subcellularLocation>
        <location evidence="1 7">Cell membrane</location>
        <topology evidence="1 7">Multi-pass membrane protein</topology>
    </subcellularLocation>
</comment>
<evidence type="ECO:0000313" key="9">
    <source>
        <dbReference type="EMBL" id="OCT10774.1"/>
    </source>
</evidence>
<keyword evidence="4 7" id="KW-0812">Transmembrane</keyword>
<dbReference type="InterPro" id="IPR050809">
    <property type="entry name" value="UgpAE/MalFG_permease"/>
</dbReference>
<evidence type="ECO:0000256" key="4">
    <source>
        <dbReference type="ARBA" id="ARBA00022692"/>
    </source>
</evidence>
<comment type="caution">
    <text evidence="9">The sequence shown here is derived from an EMBL/GenBank/DDBJ whole genome shotgun (WGS) entry which is preliminary data.</text>
</comment>
<keyword evidence="3" id="KW-1003">Cell membrane</keyword>
<evidence type="ECO:0000259" key="8">
    <source>
        <dbReference type="PROSITE" id="PS50928"/>
    </source>
</evidence>
<dbReference type="InterPro" id="IPR000515">
    <property type="entry name" value="MetI-like"/>
</dbReference>
<dbReference type="InterPro" id="IPR035906">
    <property type="entry name" value="MetI-like_sf"/>
</dbReference>
<evidence type="ECO:0000256" key="7">
    <source>
        <dbReference type="RuleBase" id="RU363032"/>
    </source>
</evidence>
<keyword evidence="5 7" id="KW-1133">Transmembrane helix</keyword>
<dbReference type="OrthoDB" id="9787541at2"/>
<feature type="domain" description="ABC transmembrane type-1" evidence="8">
    <location>
        <begin position="68"/>
        <end position="281"/>
    </location>
</feature>
<dbReference type="EMBL" id="LYPC01000030">
    <property type="protein sequence ID" value="OCT10774.1"/>
    <property type="molecule type" value="Genomic_DNA"/>
</dbReference>
<feature type="transmembrane region" description="Helical" evidence="7">
    <location>
        <begin position="215"/>
        <end position="234"/>
    </location>
</feature>
<evidence type="ECO:0000256" key="3">
    <source>
        <dbReference type="ARBA" id="ARBA00022475"/>
    </source>
</evidence>
<name>A0A1C0ZRU6_9BACL</name>
<dbReference type="Proteomes" id="UP000093309">
    <property type="component" value="Unassembled WGS sequence"/>
</dbReference>
<feature type="transmembrane region" description="Helical" evidence="7">
    <location>
        <begin position="72"/>
        <end position="93"/>
    </location>
</feature>
<dbReference type="CDD" id="cd06261">
    <property type="entry name" value="TM_PBP2"/>
    <property type="match status" value="1"/>
</dbReference>
<dbReference type="RefSeq" id="WP_065859322.1">
    <property type="nucleotide sequence ID" value="NZ_LYPC01000030.1"/>
</dbReference>
<comment type="similarity">
    <text evidence="7">Belongs to the binding-protein-dependent transport system permease family.</text>
</comment>
<evidence type="ECO:0000256" key="6">
    <source>
        <dbReference type="ARBA" id="ARBA00023136"/>
    </source>
</evidence>
<dbReference type="GO" id="GO:0055085">
    <property type="term" value="P:transmembrane transport"/>
    <property type="evidence" value="ECO:0007669"/>
    <property type="project" value="InterPro"/>
</dbReference>
<keyword evidence="10" id="KW-1185">Reference proteome</keyword>
<dbReference type="PROSITE" id="PS50928">
    <property type="entry name" value="ABC_TM1"/>
    <property type="match status" value="1"/>
</dbReference>
<organism evidence="9 10">
    <name type="scientific">Paenibacillus pectinilyticus</name>
    <dbReference type="NCBI Taxonomy" id="512399"/>
    <lineage>
        <taxon>Bacteria</taxon>
        <taxon>Bacillati</taxon>
        <taxon>Bacillota</taxon>
        <taxon>Bacilli</taxon>
        <taxon>Bacillales</taxon>
        <taxon>Paenibacillaceae</taxon>
        <taxon>Paenibacillus</taxon>
    </lineage>
</organism>
<evidence type="ECO:0000256" key="2">
    <source>
        <dbReference type="ARBA" id="ARBA00022448"/>
    </source>
</evidence>
<dbReference type="PANTHER" id="PTHR43227">
    <property type="entry name" value="BLL4140 PROTEIN"/>
    <property type="match status" value="1"/>
</dbReference>
<dbReference type="PANTHER" id="PTHR43227:SF11">
    <property type="entry name" value="BLL4140 PROTEIN"/>
    <property type="match status" value="1"/>
</dbReference>
<dbReference type="Gene3D" id="1.10.3720.10">
    <property type="entry name" value="MetI-like"/>
    <property type="match status" value="1"/>
</dbReference>
<protein>
    <recommendedName>
        <fullName evidence="8">ABC transmembrane type-1 domain-containing protein</fullName>
    </recommendedName>
</protein>